<gene>
    <name evidence="8" type="ORF">MGAL_10B074368</name>
</gene>
<accession>A0A8B6F5Q3</accession>
<dbReference type="Gene3D" id="1.20.1730.10">
    <property type="entry name" value="Sodium/glucose cotransporter"/>
    <property type="match status" value="1"/>
</dbReference>
<feature type="transmembrane region" description="Helical" evidence="7">
    <location>
        <begin position="495"/>
        <end position="517"/>
    </location>
</feature>
<evidence type="ECO:0000256" key="6">
    <source>
        <dbReference type="RuleBase" id="RU362091"/>
    </source>
</evidence>
<evidence type="ECO:0000313" key="8">
    <source>
        <dbReference type="EMBL" id="VDI45115.1"/>
    </source>
</evidence>
<evidence type="ECO:0000256" key="1">
    <source>
        <dbReference type="ARBA" id="ARBA00004141"/>
    </source>
</evidence>
<dbReference type="OrthoDB" id="6132759at2759"/>
<evidence type="ECO:0000313" key="9">
    <source>
        <dbReference type="Proteomes" id="UP000596742"/>
    </source>
</evidence>
<comment type="subcellular location">
    <subcellularLocation>
        <location evidence="1">Membrane</location>
        <topology evidence="1">Multi-pass membrane protein</topology>
    </subcellularLocation>
</comment>
<sequence>SSIAIEIITKHPKLTWPEGPTDPSSKMAAKSAATICQSLDHWGDITVVVVYFVLVLFVGLWSVFRGNRGNVNSYFLAGRSMTWFPVGASLFSSNIGSEHFVGLAGTGAAAGIAMISYEWASMPLVLLLGWFFLPVYVSAGVYTLPEYIEKRFGGKRLRIYLSVLALVLYIITKLAVSIYAGALFIKLALGWDMYLSIVGLLIITGVYTILGGLRAVIYTDTFQTVVMTIGAFSLVGIGFNKIGGYSKLEVLYMQAIPTIRSPNSTCGFPRQDAFHIFRDAVTGDNPWPGLILQSSIGCLWYWCCDQVIVQRALAAKSLEHAKGGSILAGYLKIIPIFIMIFPGMISRALYPNEVGCVDPKECQEICENAVGCSNIAYPKLVLELMPYGLRGLMMAVMLSAIMSSLTSIFNSSSTVFTMDLWRRIRPHAHERELLIVGRLFIIVLCGVSIAWIPLVRSSQGGQLFNYIQAVQGYLGTPIGALFVLGVFWKRTNEYGAFYGIAIGHTIGIIRMAIDLAYPAPDCGDPETRPSILLDVHYTYFGSLNVIITSIAMVVISLLTSPQSEEELKGVTWWTRIKPHPVDHQDHVDKQEVQETIETDASETKNETALSQNGLMIQEPPEDTNETNQKCHKTVLNMICGMSDGGSGENLKLDEAKTREYLTEHPTWKTILNVNAGIGLVVVAFLYGFYR</sequence>
<evidence type="ECO:0000256" key="3">
    <source>
        <dbReference type="ARBA" id="ARBA00022692"/>
    </source>
</evidence>
<dbReference type="PROSITE" id="PS50283">
    <property type="entry name" value="NA_SOLUT_SYMP_3"/>
    <property type="match status" value="1"/>
</dbReference>
<feature type="transmembrane region" description="Helical" evidence="7">
    <location>
        <begin position="157"/>
        <end position="181"/>
    </location>
</feature>
<feature type="transmembrane region" description="Helical" evidence="7">
    <location>
        <begin position="325"/>
        <end position="345"/>
    </location>
</feature>
<comment type="similarity">
    <text evidence="2 6">Belongs to the sodium:solute symporter (SSF) (TC 2.A.21) family.</text>
</comment>
<proteinExistence type="inferred from homology"/>
<feature type="transmembrane region" description="Helical" evidence="7">
    <location>
        <begin position="123"/>
        <end position="145"/>
    </location>
</feature>
<dbReference type="PANTHER" id="PTHR11819:SF195">
    <property type="entry name" value="SODIUM_GLUCOSE COTRANSPORTER 4"/>
    <property type="match status" value="1"/>
</dbReference>
<keyword evidence="4 7" id="KW-1133">Transmembrane helix</keyword>
<feature type="transmembrane region" description="Helical" evidence="7">
    <location>
        <begin position="466"/>
        <end position="488"/>
    </location>
</feature>
<organism evidence="8 9">
    <name type="scientific">Mytilus galloprovincialis</name>
    <name type="common">Mediterranean mussel</name>
    <dbReference type="NCBI Taxonomy" id="29158"/>
    <lineage>
        <taxon>Eukaryota</taxon>
        <taxon>Metazoa</taxon>
        <taxon>Spiralia</taxon>
        <taxon>Lophotrochozoa</taxon>
        <taxon>Mollusca</taxon>
        <taxon>Bivalvia</taxon>
        <taxon>Autobranchia</taxon>
        <taxon>Pteriomorphia</taxon>
        <taxon>Mytilida</taxon>
        <taxon>Mytiloidea</taxon>
        <taxon>Mytilidae</taxon>
        <taxon>Mytilinae</taxon>
        <taxon>Mytilus</taxon>
    </lineage>
</organism>
<dbReference type="NCBIfam" id="TIGR00813">
    <property type="entry name" value="sss"/>
    <property type="match status" value="1"/>
</dbReference>
<comment type="caution">
    <text evidence="8">The sequence shown here is derived from an EMBL/GenBank/DDBJ whole genome shotgun (WGS) entry which is preliminary data.</text>
</comment>
<feature type="transmembrane region" description="Helical" evidence="7">
    <location>
        <begin position="433"/>
        <end position="454"/>
    </location>
</feature>
<feature type="transmembrane region" description="Helical" evidence="7">
    <location>
        <begin position="670"/>
        <end position="689"/>
    </location>
</feature>
<keyword evidence="9" id="KW-1185">Reference proteome</keyword>
<feature type="non-terminal residue" evidence="8">
    <location>
        <position position="1"/>
    </location>
</feature>
<dbReference type="Proteomes" id="UP000596742">
    <property type="component" value="Unassembled WGS sequence"/>
</dbReference>
<protein>
    <submittedName>
        <fullName evidence="8">Solute carrier family 5 (Sodium/glucose cotransporter), member 9</fullName>
    </submittedName>
</protein>
<dbReference type="InterPro" id="IPR001734">
    <property type="entry name" value="Na/solute_symporter"/>
</dbReference>
<evidence type="ECO:0000256" key="5">
    <source>
        <dbReference type="ARBA" id="ARBA00023136"/>
    </source>
</evidence>
<dbReference type="InterPro" id="IPR038377">
    <property type="entry name" value="Na/Glc_symporter_sf"/>
</dbReference>
<keyword evidence="3 7" id="KW-0812">Transmembrane</keyword>
<dbReference type="EMBL" id="UYJE01006330">
    <property type="protein sequence ID" value="VDI45115.1"/>
    <property type="molecule type" value="Genomic_DNA"/>
</dbReference>
<evidence type="ECO:0000256" key="2">
    <source>
        <dbReference type="ARBA" id="ARBA00006434"/>
    </source>
</evidence>
<evidence type="ECO:0000256" key="4">
    <source>
        <dbReference type="ARBA" id="ARBA00022989"/>
    </source>
</evidence>
<feature type="transmembrane region" description="Helical" evidence="7">
    <location>
        <begin position="193"/>
        <end position="213"/>
    </location>
</feature>
<name>A0A8B6F5Q3_MYTGA</name>
<reference evidence="8" key="1">
    <citation type="submission" date="2018-11" db="EMBL/GenBank/DDBJ databases">
        <authorList>
            <person name="Alioto T."/>
            <person name="Alioto T."/>
        </authorList>
    </citation>
    <scope>NUCLEOTIDE SEQUENCE</scope>
</reference>
<dbReference type="PANTHER" id="PTHR11819">
    <property type="entry name" value="SOLUTE CARRIER FAMILY 5"/>
    <property type="match status" value="1"/>
</dbReference>
<keyword evidence="5 7" id="KW-0472">Membrane</keyword>
<feature type="transmembrane region" description="Helical" evidence="7">
    <location>
        <begin position="537"/>
        <end position="558"/>
    </location>
</feature>
<dbReference type="AlphaFoldDB" id="A0A8B6F5Q3"/>
<feature type="transmembrane region" description="Helical" evidence="7">
    <location>
        <begin position="392"/>
        <end position="412"/>
    </location>
</feature>
<feature type="transmembrane region" description="Helical" evidence="7">
    <location>
        <begin position="45"/>
        <end position="64"/>
    </location>
</feature>
<dbReference type="GO" id="GO:0005886">
    <property type="term" value="C:plasma membrane"/>
    <property type="evidence" value="ECO:0007669"/>
    <property type="project" value="TreeGrafter"/>
</dbReference>
<evidence type="ECO:0000256" key="7">
    <source>
        <dbReference type="SAM" id="Phobius"/>
    </source>
</evidence>
<dbReference type="Pfam" id="PF00474">
    <property type="entry name" value="SSF"/>
    <property type="match status" value="1"/>
</dbReference>
<dbReference type="GO" id="GO:0005412">
    <property type="term" value="F:D-glucose:sodium symporter activity"/>
    <property type="evidence" value="ECO:0007669"/>
    <property type="project" value="TreeGrafter"/>
</dbReference>